<evidence type="ECO:0000313" key="1">
    <source>
        <dbReference type="EMBL" id="KAK3389314.1"/>
    </source>
</evidence>
<evidence type="ECO:0000313" key="2">
    <source>
        <dbReference type="Proteomes" id="UP001285441"/>
    </source>
</evidence>
<gene>
    <name evidence="1" type="ORF">B0H63DRAFT_463373</name>
</gene>
<protein>
    <submittedName>
        <fullName evidence="1">Uncharacterized protein</fullName>
    </submittedName>
</protein>
<reference evidence="1" key="2">
    <citation type="submission" date="2023-06" db="EMBL/GenBank/DDBJ databases">
        <authorList>
            <consortium name="Lawrence Berkeley National Laboratory"/>
            <person name="Haridas S."/>
            <person name="Hensen N."/>
            <person name="Bonometti L."/>
            <person name="Westerberg I."/>
            <person name="Brannstrom I.O."/>
            <person name="Guillou S."/>
            <person name="Cros-Aarteil S."/>
            <person name="Calhoun S."/>
            <person name="Kuo A."/>
            <person name="Mondo S."/>
            <person name="Pangilinan J."/>
            <person name="Riley R."/>
            <person name="LaButti K."/>
            <person name="Andreopoulos B."/>
            <person name="Lipzen A."/>
            <person name="Chen C."/>
            <person name="Yanf M."/>
            <person name="Daum C."/>
            <person name="Ng V."/>
            <person name="Clum A."/>
            <person name="Steindorff A."/>
            <person name="Ohm R."/>
            <person name="Martin F."/>
            <person name="Silar P."/>
            <person name="Natvig D."/>
            <person name="Lalanne C."/>
            <person name="Gautier V."/>
            <person name="Ament-velasquez S.L."/>
            <person name="Kruys A."/>
            <person name="Hutchinson M.I."/>
            <person name="Powell A.J."/>
            <person name="Barry K."/>
            <person name="Miller A.N."/>
            <person name="Grigoriev I.V."/>
            <person name="Debuchy R."/>
            <person name="Gladieux P."/>
            <person name="Thoren M.H."/>
            <person name="Johannesson H."/>
        </authorList>
    </citation>
    <scope>NUCLEOTIDE SEQUENCE</scope>
    <source>
        <strain evidence="1">CBS 232.78</strain>
    </source>
</reference>
<accession>A0AAE0NXD8</accession>
<comment type="caution">
    <text evidence="1">The sequence shown here is derived from an EMBL/GenBank/DDBJ whole genome shotgun (WGS) entry which is preliminary data.</text>
</comment>
<dbReference type="AlphaFoldDB" id="A0AAE0NXD8"/>
<name>A0AAE0NXD8_9PEZI</name>
<dbReference type="EMBL" id="JAULSW010000002">
    <property type="protein sequence ID" value="KAK3389314.1"/>
    <property type="molecule type" value="Genomic_DNA"/>
</dbReference>
<organism evidence="1 2">
    <name type="scientific">Podospora didyma</name>
    <dbReference type="NCBI Taxonomy" id="330526"/>
    <lineage>
        <taxon>Eukaryota</taxon>
        <taxon>Fungi</taxon>
        <taxon>Dikarya</taxon>
        <taxon>Ascomycota</taxon>
        <taxon>Pezizomycotina</taxon>
        <taxon>Sordariomycetes</taxon>
        <taxon>Sordariomycetidae</taxon>
        <taxon>Sordariales</taxon>
        <taxon>Podosporaceae</taxon>
        <taxon>Podospora</taxon>
    </lineage>
</organism>
<reference evidence="1" key="1">
    <citation type="journal article" date="2023" name="Mol. Phylogenet. Evol.">
        <title>Genome-scale phylogeny and comparative genomics of the fungal order Sordariales.</title>
        <authorList>
            <person name="Hensen N."/>
            <person name="Bonometti L."/>
            <person name="Westerberg I."/>
            <person name="Brannstrom I.O."/>
            <person name="Guillou S."/>
            <person name="Cros-Aarteil S."/>
            <person name="Calhoun S."/>
            <person name="Haridas S."/>
            <person name="Kuo A."/>
            <person name="Mondo S."/>
            <person name="Pangilinan J."/>
            <person name="Riley R."/>
            <person name="LaButti K."/>
            <person name="Andreopoulos B."/>
            <person name="Lipzen A."/>
            <person name="Chen C."/>
            <person name="Yan M."/>
            <person name="Daum C."/>
            <person name="Ng V."/>
            <person name="Clum A."/>
            <person name="Steindorff A."/>
            <person name="Ohm R.A."/>
            <person name="Martin F."/>
            <person name="Silar P."/>
            <person name="Natvig D.O."/>
            <person name="Lalanne C."/>
            <person name="Gautier V."/>
            <person name="Ament-Velasquez S.L."/>
            <person name="Kruys A."/>
            <person name="Hutchinson M.I."/>
            <person name="Powell A.J."/>
            <person name="Barry K."/>
            <person name="Miller A.N."/>
            <person name="Grigoriev I.V."/>
            <person name="Debuchy R."/>
            <person name="Gladieux P."/>
            <person name="Hiltunen Thoren M."/>
            <person name="Johannesson H."/>
        </authorList>
    </citation>
    <scope>NUCLEOTIDE SEQUENCE</scope>
    <source>
        <strain evidence="1">CBS 232.78</strain>
    </source>
</reference>
<keyword evidence="2" id="KW-1185">Reference proteome</keyword>
<sequence length="271" mass="30391">MATSTAPAVRYSTAKVATSKEAQAFSWEAPVPVNRFWDDFDYCLSRNFLGNFTNDELRSQQSAIDPDSEAPKTEKLELLLRLLEEKLATEEEVSVVWFDAPLHVREYKRWQSLVQGIYTMQDALDRLDDAEKSIRLLVDRCPPGGGQQDENGSSSSLVSSANVGALHMLGDHLVKMKKFVEAEETALPVREWMDASPKLGRDSPQALGSRRIILRALWGQGPERKADAEAVLAEIYAIIEDLGTGTSRFSVYQEEEKEIIDKMVKDLAPRD</sequence>
<proteinExistence type="predicted"/>
<dbReference type="Proteomes" id="UP001285441">
    <property type="component" value="Unassembled WGS sequence"/>
</dbReference>